<organism evidence="6 7">
    <name type="scientific">Candida verbasci</name>
    <dbReference type="NCBI Taxonomy" id="1227364"/>
    <lineage>
        <taxon>Eukaryota</taxon>
        <taxon>Fungi</taxon>
        <taxon>Dikarya</taxon>
        <taxon>Ascomycota</taxon>
        <taxon>Saccharomycotina</taxon>
        <taxon>Pichiomycetes</taxon>
        <taxon>Debaryomycetaceae</taxon>
        <taxon>Candida/Lodderomyces clade</taxon>
        <taxon>Candida</taxon>
    </lineage>
</organism>
<keyword evidence="7" id="KW-1185">Reference proteome</keyword>
<evidence type="ECO:0000256" key="3">
    <source>
        <dbReference type="ARBA" id="ARBA00022490"/>
    </source>
</evidence>
<sequence>MDYQLKTLISINDDIKSIAKYENNIYVATEEELLHYHKLDEYSLITKLQVKVDNLLVHNDLLIVLSNKVSSYYSLPELSPFHLKRMRDVINIYNCKQDLLVLSSNKVRIVSIDKEIKILREIDYAGAITASGLNSIVLANNTDYDLYNPDRIALFQHSGKPCIKSFENEFLLTISSIAMFINEQGDVTRGTLTWEEDPSSVEVKWPYVFAMTKKLVISSLESLEVVKTIDVEGRVLMLREELYIVNKGIVMILYEDEQEKVKRQFEKAKENNDLESFLKLETNELTIWLKIEACKILDKDPIDFLLHQDILDQDEVFDLVQNKDKFVKSVTPKSRKLREHLYKIGSEAEILNVLEYDEIDLLKPDLASKGYKKFLNKENALDYNKFLSKHFIIDDALYLLKAGYLTDSEYGKTLLKIIKLDEAKGLDFIKQNVNPKVNKTIMNQLPKSSEL</sequence>
<dbReference type="AlphaFoldDB" id="A0A9W4TTX0"/>
<proteinExistence type="predicted"/>
<dbReference type="GO" id="GO:0016020">
    <property type="term" value="C:membrane"/>
    <property type="evidence" value="ECO:0007669"/>
    <property type="project" value="TreeGrafter"/>
</dbReference>
<dbReference type="InterPro" id="IPR032914">
    <property type="entry name" value="Vam6/VPS39/TRAP1"/>
</dbReference>
<dbReference type="GO" id="GO:0034058">
    <property type="term" value="P:endosomal vesicle fusion"/>
    <property type="evidence" value="ECO:0007669"/>
    <property type="project" value="TreeGrafter"/>
</dbReference>
<dbReference type="InterPro" id="IPR001180">
    <property type="entry name" value="CNH_dom"/>
</dbReference>
<evidence type="ECO:0000313" key="7">
    <source>
        <dbReference type="Proteomes" id="UP001152885"/>
    </source>
</evidence>
<accession>A0A9W4TTX0</accession>
<gene>
    <name evidence="6" type="ORF">CANVERA_P0816</name>
</gene>
<name>A0A9W4TTX0_9ASCO</name>
<comment type="subcellular location">
    <subcellularLocation>
        <location evidence="1">Cytoplasm</location>
    </subcellularLocation>
</comment>
<dbReference type="OrthoDB" id="5325112at2759"/>
<dbReference type="GO" id="GO:0006914">
    <property type="term" value="P:autophagy"/>
    <property type="evidence" value="ECO:0007669"/>
    <property type="project" value="TreeGrafter"/>
</dbReference>
<dbReference type="PANTHER" id="PTHR12894">
    <property type="entry name" value="CNH DOMAIN CONTAINING"/>
    <property type="match status" value="1"/>
</dbReference>
<comment type="caution">
    <text evidence="6">The sequence shown here is derived from an EMBL/GenBank/DDBJ whole genome shotgun (WGS) entry which is preliminary data.</text>
</comment>
<keyword evidence="3" id="KW-0963">Cytoplasm</keyword>
<keyword evidence="2" id="KW-0813">Transport</keyword>
<evidence type="ECO:0000313" key="6">
    <source>
        <dbReference type="EMBL" id="CAI5756300.1"/>
    </source>
</evidence>
<feature type="domain" description="CNH" evidence="5">
    <location>
        <begin position="12"/>
        <end position="244"/>
    </location>
</feature>
<evidence type="ECO:0000259" key="5">
    <source>
        <dbReference type="PROSITE" id="PS50219"/>
    </source>
</evidence>
<dbReference type="GO" id="GO:0005737">
    <property type="term" value="C:cytoplasm"/>
    <property type="evidence" value="ECO:0007669"/>
    <property type="project" value="UniProtKB-SubCell"/>
</dbReference>
<reference evidence="6" key="1">
    <citation type="submission" date="2022-12" db="EMBL/GenBank/DDBJ databases">
        <authorList>
            <person name="Brejova B."/>
        </authorList>
    </citation>
    <scope>NUCLEOTIDE SEQUENCE</scope>
</reference>
<dbReference type="PANTHER" id="PTHR12894:SF27">
    <property type="entry name" value="TRANSFORMING GROWTH FACTOR-BETA RECEPTOR-ASSOCIATED PROTEIN 1"/>
    <property type="match status" value="1"/>
</dbReference>
<evidence type="ECO:0000256" key="1">
    <source>
        <dbReference type="ARBA" id="ARBA00004496"/>
    </source>
</evidence>
<dbReference type="Proteomes" id="UP001152885">
    <property type="component" value="Unassembled WGS sequence"/>
</dbReference>
<dbReference type="PROSITE" id="PS50219">
    <property type="entry name" value="CNH"/>
    <property type="match status" value="1"/>
</dbReference>
<dbReference type="Pfam" id="PF00780">
    <property type="entry name" value="CNH"/>
    <property type="match status" value="1"/>
</dbReference>
<evidence type="ECO:0000256" key="4">
    <source>
        <dbReference type="ARBA" id="ARBA00022927"/>
    </source>
</evidence>
<dbReference type="EMBL" id="CANTUO010000001">
    <property type="protein sequence ID" value="CAI5756300.1"/>
    <property type="molecule type" value="Genomic_DNA"/>
</dbReference>
<keyword evidence="4" id="KW-0653">Protein transport</keyword>
<evidence type="ECO:0000256" key="2">
    <source>
        <dbReference type="ARBA" id="ARBA00022448"/>
    </source>
</evidence>
<protein>
    <recommendedName>
        <fullName evidence="5">CNH domain-containing protein</fullName>
    </recommendedName>
</protein>
<dbReference type="GO" id="GO:0015031">
    <property type="term" value="P:protein transport"/>
    <property type="evidence" value="ECO:0007669"/>
    <property type="project" value="UniProtKB-KW"/>
</dbReference>